<dbReference type="AlphaFoldDB" id="A0A814SGP2"/>
<name>A0A814SGP2_9BILA</name>
<evidence type="ECO:0000256" key="1">
    <source>
        <dbReference type="SAM" id="Phobius"/>
    </source>
</evidence>
<proteinExistence type="predicted"/>
<evidence type="ECO:0000313" key="3">
    <source>
        <dbReference type="EMBL" id="CAF3910749.1"/>
    </source>
</evidence>
<dbReference type="Proteomes" id="UP000663829">
    <property type="component" value="Unassembled WGS sequence"/>
</dbReference>
<feature type="transmembrane region" description="Helical" evidence="1">
    <location>
        <begin position="102"/>
        <end position="125"/>
    </location>
</feature>
<evidence type="ECO:0008006" key="5">
    <source>
        <dbReference type="Google" id="ProtNLM"/>
    </source>
</evidence>
<feature type="transmembrane region" description="Helical" evidence="1">
    <location>
        <begin position="55"/>
        <end position="74"/>
    </location>
</feature>
<gene>
    <name evidence="2" type="ORF">GPM918_LOCUS20991</name>
    <name evidence="3" type="ORF">SRO942_LOCUS20988</name>
</gene>
<organism evidence="2 4">
    <name type="scientific">Didymodactylos carnosus</name>
    <dbReference type="NCBI Taxonomy" id="1234261"/>
    <lineage>
        <taxon>Eukaryota</taxon>
        <taxon>Metazoa</taxon>
        <taxon>Spiralia</taxon>
        <taxon>Gnathifera</taxon>
        <taxon>Rotifera</taxon>
        <taxon>Eurotatoria</taxon>
        <taxon>Bdelloidea</taxon>
        <taxon>Philodinida</taxon>
        <taxon>Philodinidae</taxon>
        <taxon>Didymodactylos</taxon>
    </lineage>
</organism>
<sequence length="150" mass="17261">MFSSGVFQMNAAVTKIWLRDSSMATISETVKSIASSTKYNENEYDKLINRTYSTVILLCVVFIISSNTLFGAQIQCYSKELPDKMSVNYLNSEYWLTKTGYLFIKLLNLINIVGQLLLLHILFGIRLCTLDWHTKNFPTKFYCLVETERA</sequence>
<keyword evidence="1" id="KW-1133">Transmembrane helix</keyword>
<protein>
    <recommendedName>
        <fullName evidence="5">Innexin</fullName>
    </recommendedName>
</protein>
<dbReference type="EMBL" id="CAJNOQ010006778">
    <property type="protein sequence ID" value="CAF1147158.1"/>
    <property type="molecule type" value="Genomic_DNA"/>
</dbReference>
<accession>A0A814SGP2</accession>
<feature type="non-terminal residue" evidence="2">
    <location>
        <position position="1"/>
    </location>
</feature>
<dbReference type="EMBL" id="CAJOBC010006778">
    <property type="protein sequence ID" value="CAF3910749.1"/>
    <property type="molecule type" value="Genomic_DNA"/>
</dbReference>
<dbReference type="Proteomes" id="UP000681722">
    <property type="component" value="Unassembled WGS sequence"/>
</dbReference>
<reference evidence="2" key="1">
    <citation type="submission" date="2021-02" db="EMBL/GenBank/DDBJ databases">
        <authorList>
            <person name="Nowell W R."/>
        </authorList>
    </citation>
    <scope>NUCLEOTIDE SEQUENCE</scope>
</reference>
<evidence type="ECO:0000313" key="2">
    <source>
        <dbReference type="EMBL" id="CAF1147158.1"/>
    </source>
</evidence>
<keyword evidence="1" id="KW-0812">Transmembrane</keyword>
<keyword evidence="4" id="KW-1185">Reference proteome</keyword>
<comment type="caution">
    <text evidence="2">The sequence shown here is derived from an EMBL/GenBank/DDBJ whole genome shotgun (WGS) entry which is preliminary data.</text>
</comment>
<keyword evidence="1" id="KW-0472">Membrane</keyword>
<evidence type="ECO:0000313" key="4">
    <source>
        <dbReference type="Proteomes" id="UP000663829"/>
    </source>
</evidence>